<dbReference type="PANTHER" id="PTHR31157">
    <property type="entry name" value="SCP DOMAIN-CONTAINING PROTEIN"/>
    <property type="match status" value="1"/>
</dbReference>
<dbReference type="PANTHER" id="PTHR31157:SF1">
    <property type="entry name" value="SCP DOMAIN-CONTAINING PROTEIN"/>
    <property type="match status" value="1"/>
</dbReference>
<comment type="caution">
    <text evidence="2">The sequence shown here is derived from an EMBL/GenBank/DDBJ whole genome shotgun (WGS) entry which is preliminary data.</text>
</comment>
<dbReference type="SUPFAM" id="SSF55797">
    <property type="entry name" value="PR-1-like"/>
    <property type="match status" value="1"/>
</dbReference>
<name>A0ABP9GJM8_9FLAO</name>
<dbReference type="Gene3D" id="3.40.33.10">
    <property type="entry name" value="CAP"/>
    <property type="match status" value="1"/>
</dbReference>
<evidence type="ECO:0000313" key="2">
    <source>
        <dbReference type="EMBL" id="GAA4936056.1"/>
    </source>
</evidence>
<dbReference type="InterPro" id="IPR014044">
    <property type="entry name" value="CAP_dom"/>
</dbReference>
<gene>
    <name evidence="2" type="ORF">GCM10023314_05500</name>
</gene>
<dbReference type="InterPro" id="IPR035940">
    <property type="entry name" value="CAP_sf"/>
</dbReference>
<reference evidence="3" key="1">
    <citation type="journal article" date="2019" name="Int. J. Syst. Evol. Microbiol.">
        <title>The Global Catalogue of Microorganisms (GCM) 10K type strain sequencing project: providing services to taxonomists for standard genome sequencing and annotation.</title>
        <authorList>
            <consortium name="The Broad Institute Genomics Platform"/>
            <consortium name="The Broad Institute Genome Sequencing Center for Infectious Disease"/>
            <person name="Wu L."/>
            <person name="Ma J."/>
        </authorList>
    </citation>
    <scope>NUCLEOTIDE SEQUENCE [LARGE SCALE GENOMIC DNA]</scope>
    <source>
        <strain evidence="3">JCM 18285</strain>
    </source>
</reference>
<proteinExistence type="predicted"/>
<dbReference type="Pfam" id="PF00188">
    <property type="entry name" value="CAP"/>
    <property type="match status" value="1"/>
</dbReference>
<sequence length="168" mass="19501">MIAKKHSYGLLYLVFLFIILNISCSVPEEGIRDMSIDLSLVNNNDWKMSKDILTYINLHRLELNKKPLILDSLYATAYAIQHSKYMIETRTVNHNNFYKRSEGLKKRGAVKVAENVAYAYSSAQSVVNAWIKSVEHRGVIESNFTHIGFGVLKCIEENRYYYTTLYYK</sequence>
<keyword evidence="3" id="KW-1185">Reference proteome</keyword>
<feature type="domain" description="SCP" evidence="1">
    <location>
        <begin position="53"/>
        <end position="166"/>
    </location>
</feature>
<protein>
    <recommendedName>
        <fullName evidence="1">SCP domain-containing protein</fullName>
    </recommendedName>
</protein>
<evidence type="ECO:0000313" key="3">
    <source>
        <dbReference type="Proteomes" id="UP001501302"/>
    </source>
</evidence>
<dbReference type="CDD" id="cd05379">
    <property type="entry name" value="CAP_bacterial"/>
    <property type="match status" value="1"/>
</dbReference>
<dbReference type="Proteomes" id="UP001501302">
    <property type="component" value="Unassembled WGS sequence"/>
</dbReference>
<organism evidence="2 3">
    <name type="scientific">Algibacter agarivorans</name>
    <dbReference type="NCBI Taxonomy" id="1109741"/>
    <lineage>
        <taxon>Bacteria</taxon>
        <taxon>Pseudomonadati</taxon>
        <taxon>Bacteroidota</taxon>
        <taxon>Flavobacteriia</taxon>
        <taxon>Flavobacteriales</taxon>
        <taxon>Flavobacteriaceae</taxon>
        <taxon>Algibacter</taxon>
    </lineage>
</organism>
<accession>A0ABP9GJM8</accession>
<evidence type="ECO:0000259" key="1">
    <source>
        <dbReference type="Pfam" id="PF00188"/>
    </source>
</evidence>
<dbReference type="EMBL" id="BAABJJ010000009">
    <property type="protein sequence ID" value="GAA4936056.1"/>
    <property type="molecule type" value="Genomic_DNA"/>
</dbReference>